<dbReference type="AlphaFoldDB" id="A0A9P5YD13"/>
<reference evidence="1" key="1">
    <citation type="submission" date="2020-11" db="EMBL/GenBank/DDBJ databases">
        <authorList>
            <consortium name="DOE Joint Genome Institute"/>
            <person name="Ahrendt S."/>
            <person name="Riley R."/>
            <person name="Andreopoulos W."/>
            <person name="Labutti K."/>
            <person name="Pangilinan J."/>
            <person name="Ruiz-Duenas F.J."/>
            <person name="Barrasa J.M."/>
            <person name="Sanchez-Garcia M."/>
            <person name="Camarero S."/>
            <person name="Miyauchi S."/>
            <person name="Serrano A."/>
            <person name="Linde D."/>
            <person name="Babiker R."/>
            <person name="Drula E."/>
            <person name="Ayuso-Fernandez I."/>
            <person name="Pacheco R."/>
            <person name="Padilla G."/>
            <person name="Ferreira P."/>
            <person name="Barriuso J."/>
            <person name="Kellner H."/>
            <person name="Castanera R."/>
            <person name="Alfaro M."/>
            <person name="Ramirez L."/>
            <person name="Pisabarro A.G."/>
            <person name="Kuo A."/>
            <person name="Tritt A."/>
            <person name="Lipzen A."/>
            <person name="He G."/>
            <person name="Yan M."/>
            <person name="Ng V."/>
            <person name="Cullen D."/>
            <person name="Martin F."/>
            <person name="Rosso M.-N."/>
            <person name="Henrissat B."/>
            <person name="Hibbett D."/>
            <person name="Martinez A.T."/>
            <person name="Grigoriev I.V."/>
        </authorList>
    </citation>
    <scope>NUCLEOTIDE SEQUENCE</scope>
    <source>
        <strain evidence="1">CBS 247.69</strain>
    </source>
</reference>
<comment type="caution">
    <text evidence="1">The sequence shown here is derived from an EMBL/GenBank/DDBJ whole genome shotgun (WGS) entry which is preliminary data.</text>
</comment>
<keyword evidence="2" id="KW-1185">Reference proteome</keyword>
<accession>A0A9P5YD13</accession>
<name>A0A9P5YD13_9AGAR</name>
<dbReference type="Proteomes" id="UP000807353">
    <property type="component" value="Unassembled WGS sequence"/>
</dbReference>
<dbReference type="EMBL" id="MU150246">
    <property type="protein sequence ID" value="KAF9465631.1"/>
    <property type="molecule type" value="Genomic_DNA"/>
</dbReference>
<dbReference type="OrthoDB" id="3269456at2759"/>
<sequence>MNAPFDVNGAREALEVISEETTNGLSLSNMLQGAVWSDGIKVNRVDHPTTWRLLRGINEDQEELVFTIRGVIIAKDLPPVLQRPRLSAGRYKYLRQSLTISGLGTTKFDQALAAATEIYGAFDRTFPDGQLESWSASGFISPGDFSALDASNRYMIPRRDVPKAQHQPFPPHVDPKRILEEMAIGSEHVHTEENSVFYFTSHLVGPGKRTFVDAPPQTFRIGDIVEVQVSFVAVPLKGDQYKMLTILHSIALLDGSFGQSASMIKKAQQTTQVIPKILVNVKRRIGYGSMEVESEGGGKRSRMEVDDVAKPLVAGFTNQLHFGTTSD</sequence>
<protein>
    <submittedName>
        <fullName evidence="1">Uncharacterized protein</fullName>
    </submittedName>
</protein>
<proteinExistence type="predicted"/>
<organism evidence="1 2">
    <name type="scientific">Collybia nuda</name>
    <dbReference type="NCBI Taxonomy" id="64659"/>
    <lineage>
        <taxon>Eukaryota</taxon>
        <taxon>Fungi</taxon>
        <taxon>Dikarya</taxon>
        <taxon>Basidiomycota</taxon>
        <taxon>Agaricomycotina</taxon>
        <taxon>Agaricomycetes</taxon>
        <taxon>Agaricomycetidae</taxon>
        <taxon>Agaricales</taxon>
        <taxon>Tricholomatineae</taxon>
        <taxon>Clitocybaceae</taxon>
        <taxon>Collybia</taxon>
    </lineage>
</organism>
<gene>
    <name evidence="1" type="ORF">BDZ94DRAFT_1306973</name>
</gene>
<evidence type="ECO:0000313" key="2">
    <source>
        <dbReference type="Proteomes" id="UP000807353"/>
    </source>
</evidence>
<evidence type="ECO:0000313" key="1">
    <source>
        <dbReference type="EMBL" id="KAF9465631.1"/>
    </source>
</evidence>